<proteinExistence type="predicted"/>
<evidence type="ECO:0000256" key="1">
    <source>
        <dbReference type="SAM" id="MobiDB-lite"/>
    </source>
</evidence>
<organism evidence="2 3">
    <name type="scientific">Melanomma pulvis-pyrius CBS 109.77</name>
    <dbReference type="NCBI Taxonomy" id="1314802"/>
    <lineage>
        <taxon>Eukaryota</taxon>
        <taxon>Fungi</taxon>
        <taxon>Dikarya</taxon>
        <taxon>Ascomycota</taxon>
        <taxon>Pezizomycotina</taxon>
        <taxon>Dothideomycetes</taxon>
        <taxon>Pleosporomycetidae</taxon>
        <taxon>Pleosporales</taxon>
        <taxon>Melanommataceae</taxon>
        <taxon>Melanomma</taxon>
    </lineage>
</organism>
<gene>
    <name evidence="2" type="ORF">K505DRAFT_344120</name>
</gene>
<keyword evidence="3" id="KW-1185">Reference proteome</keyword>
<evidence type="ECO:0000313" key="3">
    <source>
        <dbReference type="Proteomes" id="UP000799757"/>
    </source>
</evidence>
<protein>
    <submittedName>
        <fullName evidence="2">Uncharacterized protein</fullName>
    </submittedName>
</protein>
<evidence type="ECO:0000313" key="2">
    <source>
        <dbReference type="EMBL" id="KAF2786074.1"/>
    </source>
</evidence>
<dbReference type="Proteomes" id="UP000799757">
    <property type="component" value="Unassembled WGS sequence"/>
</dbReference>
<feature type="region of interest" description="Disordered" evidence="1">
    <location>
        <begin position="75"/>
        <end position="101"/>
    </location>
</feature>
<accession>A0A6A6WQ79</accession>
<sequence length="101" mass="11511">MFSFTIQFVMCMSCKLQPSRLWERHNTPRYILEEALGWTRVVLVSEFLEACWLVEDGEDEAVFGCEDRCKARAPLGTAENSPLGLKIDQGSVSSEYQDEQS</sequence>
<name>A0A6A6WQ79_9PLEO</name>
<dbReference type="AlphaFoldDB" id="A0A6A6WQ79"/>
<reference evidence="2" key="1">
    <citation type="journal article" date="2020" name="Stud. Mycol.">
        <title>101 Dothideomycetes genomes: a test case for predicting lifestyles and emergence of pathogens.</title>
        <authorList>
            <person name="Haridas S."/>
            <person name="Albert R."/>
            <person name="Binder M."/>
            <person name="Bloem J."/>
            <person name="Labutti K."/>
            <person name="Salamov A."/>
            <person name="Andreopoulos B."/>
            <person name="Baker S."/>
            <person name="Barry K."/>
            <person name="Bills G."/>
            <person name="Bluhm B."/>
            <person name="Cannon C."/>
            <person name="Castanera R."/>
            <person name="Culley D."/>
            <person name="Daum C."/>
            <person name="Ezra D."/>
            <person name="Gonzalez J."/>
            <person name="Henrissat B."/>
            <person name="Kuo A."/>
            <person name="Liang C."/>
            <person name="Lipzen A."/>
            <person name="Lutzoni F."/>
            <person name="Magnuson J."/>
            <person name="Mondo S."/>
            <person name="Nolan M."/>
            <person name="Ohm R."/>
            <person name="Pangilinan J."/>
            <person name="Park H.-J."/>
            <person name="Ramirez L."/>
            <person name="Alfaro M."/>
            <person name="Sun H."/>
            <person name="Tritt A."/>
            <person name="Yoshinaga Y."/>
            <person name="Zwiers L.-H."/>
            <person name="Turgeon B."/>
            <person name="Goodwin S."/>
            <person name="Spatafora J."/>
            <person name="Crous P."/>
            <person name="Grigoriev I."/>
        </authorList>
    </citation>
    <scope>NUCLEOTIDE SEQUENCE</scope>
    <source>
        <strain evidence="2">CBS 109.77</strain>
    </source>
</reference>
<dbReference type="EMBL" id="MU002559">
    <property type="protein sequence ID" value="KAF2786074.1"/>
    <property type="molecule type" value="Genomic_DNA"/>
</dbReference>